<dbReference type="EMBL" id="BLLK01000047">
    <property type="protein sequence ID" value="GFH54843.1"/>
    <property type="molecule type" value="Genomic_DNA"/>
</dbReference>
<feature type="region of interest" description="Disordered" evidence="9">
    <location>
        <begin position="1"/>
        <end position="80"/>
    </location>
</feature>
<dbReference type="CDD" id="cd18791">
    <property type="entry name" value="SF2_C_RHA"/>
    <property type="match status" value="1"/>
</dbReference>
<keyword evidence="5" id="KW-0347">Helicase</keyword>
<evidence type="ECO:0000256" key="1">
    <source>
        <dbReference type="ARBA" id="ARBA00008792"/>
    </source>
</evidence>
<gene>
    <name evidence="12" type="ORF">CTEN210_11319</name>
</gene>
<dbReference type="GO" id="GO:0003724">
    <property type="term" value="F:RNA helicase activity"/>
    <property type="evidence" value="ECO:0007669"/>
    <property type="project" value="UniProtKB-EC"/>
</dbReference>
<feature type="compositionally biased region" description="Basic and acidic residues" evidence="9">
    <location>
        <begin position="66"/>
        <end position="75"/>
    </location>
</feature>
<dbReference type="GO" id="GO:0003723">
    <property type="term" value="F:RNA binding"/>
    <property type="evidence" value="ECO:0007669"/>
    <property type="project" value="TreeGrafter"/>
</dbReference>
<dbReference type="Pfam" id="PF21010">
    <property type="entry name" value="HA2_C"/>
    <property type="match status" value="1"/>
</dbReference>
<dbReference type="SUPFAM" id="SSF52540">
    <property type="entry name" value="P-loop containing nucleoside triphosphate hydrolases"/>
    <property type="match status" value="1"/>
</dbReference>
<dbReference type="Pfam" id="PF00271">
    <property type="entry name" value="Helicase_C"/>
    <property type="match status" value="1"/>
</dbReference>
<keyword evidence="6" id="KW-0067">ATP-binding</keyword>
<dbReference type="GO" id="GO:0005730">
    <property type="term" value="C:nucleolus"/>
    <property type="evidence" value="ECO:0007669"/>
    <property type="project" value="TreeGrafter"/>
</dbReference>
<feature type="region of interest" description="Disordered" evidence="9">
    <location>
        <begin position="970"/>
        <end position="1012"/>
    </location>
</feature>
<comment type="caution">
    <text evidence="12">The sequence shown here is derived from an EMBL/GenBank/DDBJ whole genome shotgun (WGS) entry which is preliminary data.</text>
</comment>
<evidence type="ECO:0000259" key="10">
    <source>
        <dbReference type="PROSITE" id="PS51192"/>
    </source>
</evidence>
<keyword evidence="8" id="KW-0175">Coiled coil</keyword>
<evidence type="ECO:0000256" key="5">
    <source>
        <dbReference type="ARBA" id="ARBA00022806"/>
    </source>
</evidence>
<feature type="coiled-coil region" evidence="8">
    <location>
        <begin position="121"/>
        <end position="148"/>
    </location>
</feature>
<dbReference type="GO" id="GO:0016787">
    <property type="term" value="F:hydrolase activity"/>
    <property type="evidence" value="ECO:0007669"/>
    <property type="project" value="UniProtKB-KW"/>
</dbReference>
<dbReference type="Gene3D" id="1.20.120.1080">
    <property type="match status" value="1"/>
</dbReference>
<evidence type="ECO:0000256" key="8">
    <source>
        <dbReference type="SAM" id="Coils"/>
    </source>
</evidence>
<reference evidence="12 13" key="1">
    <citation type="journal article" date="2021" name="Sci. Rep.">
        <title>The genome of the diatom Chaetoceros tenuissimus carries an ancient integrated fragment of an extant virus.</title>
        <authorList>
            <person name="Hongo Y."/>
            <person name="Kimura K."/>
            <person name="Takaki Y."/>
            <person name="Yoshida Y."/>
            <person name="Baba S."/>
            <person name="Kobayashi G."/>
            <person name="Nagasaki K."/>
            <person name="Hano T."/>
            <person name="Tomaru Y."/>
        </authorList>
    </citation>
    <scope>NUCLEOTIDE SEQUENCE [LARGE SCALE GENOMIC DNA]</scope>
    <source>
        <strain evidence="12 13">NIES-3715</strain>
    </source>
</reference>
<evidence type="ECO:0000256" key="3">
    <source>
        <dbReference type="ARBA" id="ARBA00022741"/>
    </source>
</evidence>
<feature type="region of interest" description="Disordered" evidence="9">
    <location>
        <begin position="207"/>
        <end position="304"/>
    </location>
</feature>
<dbReference type="InterPro" id="IPR002464">
    <property type="entry name" value="DNA/RNA_helicase_DEAH_CS"/>
</dbReference>
<dbReference type="PANTHER" id="PTHR18934:SF99">
    <property type="entry name" value="ATP-DEPENDENT RNA HELICASE DHX37-RELATED"/>
    <property type="match status" value="1"/>
</dbReference>
<feature type="domain" description="Helicase ATP-binding" evidence="10">
    <location>
        <begin position="415"/>
        <end position="610"/>
    </location>
</feature>
<feature type="region of interest" description="Disordered" evidence="9">
    <location>
        <begin position="679"/>
        <end position="745"/>
    </location>
</feature>
<dbReference type="InterPro" id="IPR056371">
    <property type="entry name" value="DHX37-like_C"/>
</dbReference>
<keyword evidence="4" id="KW-0378">Hydrolase</keyword>
<feature type="compositionally biased region" description="Acidic residues" evidence="9">
    <location>
        <begin position="975"/>
        <end position="992"/>
    </location>
</feature>
<dbReference type="Pfam" id="PF07717">
    <property type="entry name" value="OB_NTP_bind"/>
    <property type="match status" value="1"/>
</dbReference>
<evidence type="ECO:0000256" key="6">
    <source>
        <dbReference type="ARBA" id="ARBA00022840"/>
    </source>
</evidence>
<comment type="similarity">
    <text evidence="1">Belongs to the DEAD box helicase family. DEAH subfamily.</text>
</comment>
<dbReference type="FunFam" id="3.40.50.300:FF:000637">
    <property type="entry name" value="ATP-dependent RNA helicase DHX37/DHR1"/>
    <property type="match status" value="1"/>
</dbReference>
<dbReference type="InterPro" id="IPR027417">
    <property type="entry name" value="P-loop_NTPase"/>
</dbReference>
<feature type="compositionally biased region" description="Basic and acidic residues" evidence="9">
    <location>
        <begin position="679"/>
        <end position="692"/>
    </location>
</feature>
<comment type="catalytic activity">
    <reaction evidence="7">
        <text>ATP + H2O = ADP + phosphate + H(+)</text>
        <dbReference type="Rhea" id="RHEA:13065"/>
        <dbReference type="ChEBI" id="CHEBI:15377"/>
        <dbReference type="ChEBI" id="CHEBI:15378"/>
        <dbReference type="ChEBI" id="CHEBI:30616"/>
        <dbReference type="ChEBI" id="CHEBI:43474"/>
        <dbReference type="ChEBI" id="CHEBI:456216"/>
        <dbReference type="EC" id="3.6.4.13"/>
    </reaction>
</comment>
<evidence type="ECO:0000256" key="2">
    <source>
        <dbReference type="ARBA" id="ARBA00012552"/>
    </source>
</evidence>
<dbReference type="PROSITE" id="PS51192">
    <property type="entry name" value="HELICASE_ATP_BIND_1"/>
    <property type="match status" value="1"/>
</dbReference>
<evidence type="ECO:0000259" key="11">
    <source>
        <dbReference type="PROSITE" id="PS51194"/>
    </source>
</evidence>
<dbReference type="SMART" id="SM00490">
    <property type="entry name" value="HELICc"/>
    <property type="match status" value="1"/>
</dbReference>
<feature type="domain" description="Helicase C-terminal" evidence="11">
    <location>
        <begin position="641"/>
        <end position="878"/>
    </location>
</feature>
<dbReference type="Pfam" id="PF23362">
    <property type="entry name" value="DHX37_C"/>
    <property type="match status" value="1"/>
</dbReference>
<evidence type="ECO:0000256" key="7">
    <source>
        <dbReference type="ARBA" id="ARBA00047984"/>
    </source>
</evidence>
<dbReference type="InterPro" id="IPR007502">
    <property type="entry name" value="Helicase-assoc_dom"/>
</dbReference>
<feature type="compositionally biased region" description="Acidic residues" evidence="9">
    <location>
        <begin position="268"/>
        <end position="278"/>
    </location>
</feature>
<feature type="compositionally biased region" description="Acidic residues" evidence="9">
    <location>
        <begin position="706"/>
        <end position="728"/>
    </location>
</feature>
<name>A0AAD3H9F1_9STRA</name>
<dbReference type="SMART" id="SM00487">
    <property type="entry name" value="DEXDc"/>
    <property type="match status" value="1"/>
</dbReference>
<keyword evidence="3" id="KW-0547">Nucleotide-binding</keyword>
<evidence type="ECO:0000313" key="13">
    <source>
        <dbReference type="Proteomes" id="UP001054902"/>
    </source>
</evidence>
<evidence type="ECO:0000313" key="12">
    <source>
        <dbReference type="EMBL" id="GFH54843.1"/>
    </source>
</evidence>
<keyword evidence="13" id="KW-1185">Reference proteome</keyword>
<dbReference type="GO" id="GO:0005524">
    <property type="term" value="F:ATP binding"/>
    <property type="evidence" value="ECO:0007669"/>
    <property type="project" value="UniProtKB-KW"/>
</dbReference>
<evidence type="ECO:0000256" key="4">
    <source>
        <dbReference type="ARBA" id="ARBA00022801"/>
    </source>
</evidence>
<evidence type="ECO:0000256" key="9">
    <source>
        <dbReference type="SAM" id="MobiDB-lite"/>
    </source>
</evidence>
<feature type="compositionally biased region" description="Basic and acidic residues" evidence="9">
    <location>
        <begin position="993"/>
        <end position="1003"/>
    </location>
</feature>
<feature type="region of interest" description="Disordered" evidence="9">
    <location>
        <begin position="322"/>
        <end position="355"/>
    </location>
</feature>
<dbReference type="Gene3D" id="3.40.50.300">
    <property type="entry name" value="P-loop containing nucleotide triphosphate hydrolases"/>
    <property type="match status" value="2"/>
</dbReference>
<dbReference type="InterPro" id="IPR001650">
    <property type="entry name" value="Helicase_C-like"/>
</dbReference>
<protein>
    <recommendedName>
        <fullName evidence="2">RNA helicase</fullName>
        <ecNumber evidence="2">3.6.4.13</ecNumber>
    </recommendedName>
</protein>
<dbReference type="GO" id="GO:0000462">
    <property type="term" value="P:maturation of SSU-rRNA from tricistronic rRNA transcript (SSU-rRNA, 5.8S rRNA, LSU-rRNA)"/>
    <property type="evidence" value="ECO:0007669"/>
    <property type="project" value="TreeGrafter"/>
</dbReference>
<dbReference type="Proteomes" id="UP001054902">
    <property type="component" value="Unassembled WGS sequence"/>
</dbReference>
<dbReference type="InterPro" id="IPR011709">
    <property type="entry name" value="DEAD-box_helicase_OB_fold"/>
</dbReference>
<dbReference type="PROSITE" id="PS51194">
    <property type="entry name" value="HELICASE_CTER"/>
    <property type="match status" value="1"/>
</dbReference>
<feature type="compositionally biased region" description="Polar residues" evidence="9">
    <location>
        <begin position="42"/>
        <end position="55"/>
    </location>
</feature>
<feature type="compositionally biased region" description="Basic and acidic residues" evidence="9">
    <location>
        <begin position="279"/>
        <end position="303"/>
    </location>
</feature>
<dbReference type="EC" id="3.6.4.13" evidence="2"/>
<accession>A0AAD3H9F1</accession>
<feature type="compositionally biased region" description="Basic residues" evidence="9">
    <location>
        <begin position="251"/>
        <end position="263"/>
    </location>
</feature>
<sequence length="1369" mass="153633">MRRSKSNPAKYARNYRKISQRKMTEQEMDVEKEEIERLKNMLRTSSEHLSNYDQDNSSKKRKRKKASVEETSKEEVECEVEVQDDKQDKVTYSTDDIEMILPSRKKKGPKKKVVELTPEELKAARAKHKAMQRKLNQIEQRHERKKRRKELYATLTEHALSETEMQLMGKSSEVGKKVTKKEMLKKLLQKERAGVELTQEEKEMLYTNTEHDEEAYKAEFGIQNDKVETRDPGTSISHDDEEVVPLAFSSTRKKKQKKKKKKTKQAEMENDENEASDDEKDKKMEDVSSTNKKESIENAESKKPAISFAAQMMAGLTTLKTTATKQKEDLDKKRAKEQAEEEEKKRLKEEEERKNRKVYVPQNPLVVKSAAAMGLKPMEDATGKDAWRVLPVERPDEVNAMRYDLPVNAMEYEIIDSIRNNSVTIICSETGSGKSTQVPQFLYESGVTLGNAKNEGEDDGLLICVTQPRRVAAVSTAKRVCYEMGHSNDKGQTIQGKKGEGNLVAYQTKYETAGLGPKTRVKFMTDGILLQEIKSDLLLRKYAVIILDEIHERGINTDVLLGLLSVSLPLRRKAAAEGSLPPLKLVLMSATLRVEDFTGNGKLFSQDPPNVVNITGRTYPVTIHHSKTTELDDYEKVAFQKVCKIHRKLPKGGILVFLTGKQEIVRMVKRLKKALIPKSERNKDKSRGEADVHVQVADDTTGPRDIDDDEADGDLFENDNVDDFEVEEHDSGIDPIDDDDDDENRPKKVKILPLYSLLSVKDQAKVFEPVEEGTRLIVVSTNIAETSLTIPGISYVVDTGRQKCRNYHAATGVASYDIMWISKASADQRAGRAGRTNAGHCYRTYSSSVYARHLDSFALPEMLTRPLEDVVLAMKSMNITNVAGFPFPTPPDTSQLNAAVSLLANLGCIDTTNVEREGGDGVITKLGAAVSQLPIGVRYGKMLLIAAQGNVLDYGITLVSVLSEASPFAYRNEEKDSDDDESDDEDSTDGLDDIDKHNAMKQDRQKRKERANLWRHDGGDILAGVIANGAYSYAGRGAGGATENLACRKFCEENGLHPVIMQRIQKMRIHLARLAKQRLGNAKGVASSTGKILASMPPPKTVEENLLKQAIVSGLLDNVARRCPQARLGTDGSPVPRSAYFSCRSNITEPLFIDKKSVLFSRDPRQLPEWICYDSVVRKSTKDGSTISTMRNVTPIDPQWLGSLSMGCKLLSVGDPLDIPVPSYDKDRDKIMCSVTTKFGDEGWILPPIQISMKSALESGTKKIQSDDVYRWFARYLLEGKVFNELKDLKDMLNDDPSIITRKKPATKISLIISALSSKNVQSAEDLVDVWTQDDNKFLFKYLKNWVKKDNIPEAKKLWISMVRQRVAG</sequence>
<proteinExistence type="inferred from homology"/>
<organism evidence="12 13">
    <name type="scientific">Chaetoceros tenuissimus</name>
    <dbReference type="NCBI Taxonomy" id="426638"/>
    <lineage>
        <taxon>Eukaryota</taxon>
        <taxon>Sar</taxon>
        <taxon>Stramenopiles</taxon>
        <taxon>Ochrophyta</taxon>
        <taxon>Bacillariophyta</taxon>
        <taxon>Coscinodiscophyceae</taxon>
        <taxon>Chaetocerotophycidae</taxon>
        <taxon>Chaetocerotales</taxon>
        <taxon>Chaetocerotaceae</taxon>
        <taxon>Chaetoceros</taxon>
    </lineage>
</organism>
<dbReference type="SMART" id="SM00847">
    <property type="entry name" value="HA2"/>
    <property type="match status" value="1"/>
</dbReference>
<feature type="compositionally biased region" description="Basic and acidic residues" evidence="9">
    <location>
        <begin position="325"/>
        <end position="354"/>
    </location>
</feature>
<dbReference type="PROSITE" id="PS00690">
    <property type="entry name" value="DEAH_ATP_HELICASE"/>
    <property type="match status" value="1"/>
</dbReference>
<dbReference type="PANTHER" id="PTHR18934">
    <property type="entry name" value="ATP-DEPENDENT RNA HELICASE"/>
    <property type="match status" value="1"/>
</dbReference>
<dbReference type="InterPro" id="IPR014001">
    <property type="entry name" value="Helicase_ATP-bd"/>
</dbReference>